<sequence>MQLLRVSTALTALLLSTTVLAADAPPASSPLKSAHGVLVNSSGMTVYTYDKDAAGSGKSSCVETCARNWPPVTAGSAALAEPWSVVTREDGSKQLAHKGKPLYTFIKDKKEGDKTGDGVGGAWHVVTDPAR</sequence>
<keyword evidence="4" id="KW-1185">Reference proteome</keyword>
<gene>
    <name evidence="3" type="ORF">HGB41_19020</name>
</gene>
<evidence type="ECO:0000256" key="2">
    <source>
        <dbReference type="SAM" id="SignalP"/>
    </source>
</evidence>
<feature type="region of interest" description="Disordered" evidence="1">
    <location>
        <begin position="111"/>
        <end position="131"/>
    </location>
</feature>
<dbReference type="PANTHER" id="PTHR39335:SF1">
    <property type="entry name" value="BLL4220 PROTEIN"/>
    <property type="match status" value="1"/>
</dbReference>
<comment type="caution">
    <text evidence="3">The sequence shown here is derived from an EMBL/GenBank/DDBJ whole genome shotgun (WGS) entry which is preliminary data.</text>
</comment>
<dbReference type="InterPro" id="IPR005297">
    <property type="entry name" value="Lipoprotein_repeat"/>
</dbReference>
<evidence type="ECO:0000313" key="4">
    <source>
        <dbReference type="Proteomes" id="UP000533905"/>
    </source>
</evidence>
<dbReference type="Proteomes" id="UP000533905">
    <property type="component" value="Unassembled WGS sequence"/>
</dbReference>
<proteinExistence type="predicted"/>
<dbReference type="InterPro" id="IPR014558">
    <property type="entry name" value="UCP029720"/>
</dbReference>
<dbReference type="GO" id="GO:0043448">
    <property type="term" value="P:alkane catabolic process"/>
    <property type="evidence" value="ECO:0007669"/>
    <property type="project" value="TreeGrafter"/>
</dbReference>
<dbReference type="AlphaFoldDB" id="A0A7Y2K1U8"/>
<protein>
    <recommendedName>
        <fullName evidence="5">Lipoprotein with Yx(FWY)xxD motif</fullName>
    </recommendedName>
</protein>
<feature type="signal peptide" evidence="2">
    <location>
        <begin position="1"/>
        <end position="21"/>
    </location>
</feature>
<accession>A0A7Y2K1U8</accession>
<dbReference type="PIRSF" id="PIRSF029720">
    <property type="entry name" value="UCP029720"/>
    <property type="match status" value="1"/>
</dbReference>
<evidence type="ECO:0008006" key="5">
    <source>
        <dbReference type="Google" id="ProtNLM"/>
    </source>
</evidence>
<evidence type="ECO:0000313" key="3">
    <source>
        <dbReference type="EMBL" id="NNG25080.1"/>
    </source>
</evidence>
<reference evidence="3 4" key="1">
    <citation type="submission" date="2020-04" db="EMBL/GenBank/DDBJ databases">
        <title>Massilia sp. nov., a cold adapted bacteria isolated from Arctic soil.</title>
        <authorList>
            <person name="Son J."/>
            <person name="Ka J.-O."/>
        </authorList>
    </citation>
    <scope>NUCLEOTIDE SEQUENCE [LARGE SCALE GENOMIC DNA]</scope>
    <source>
        <strain evidence="3 4">ML15P13</strain>
    </source>
</reference>
<organism evidence="3 4">
    <name type="scientific">Telluria aromaticivorans</name>
    <dbReference type="NCBI Taxonomy" id="2725995"/>
    <lineage>
        <taxon>Bacteria</taxon>
        <taxon>Pseudomonadati</taxon>
        <taxon>Pseudomonadota</taxon>
        <taxon>Betaproteobacteria</taxon>
        <taxon>Burkholderiales</taxon>
        <taxon>Oxalobacteraceae</taxon>
        <taxon>Telluria group</taxon>
        <taxon>Telluria</taxon>
    </lineage>
</organism>
<dbReference type="Pfam" id="PF03640">
    <property type="entry name" value="Lipoprotein_15"/>
    <property type="match status" value="2"/>
</dbReference>
<dbReference type="PANTHER" id="PTHR39335">
    <property type="entry name" value="BLL4220 PROTEIN"/>
    <property type="match status" value="1"/>
</dbReference>
<keyword evidence="2" id="KW-0732">Signal</keyword>
<evidence type="ECO:0000256" key="1">
    <source>
        <dbReference type="SAM" id="MobiDB-lite"/>
    </source>
</evidence>
<name>A0A7Y2K1U8_9BURK</name>
<dbReference type="EMBL" id="JABAIV010000008">
    <property type="protein sequence ID" value="NNG25080.1"/>
    <property type="molecule type" value="Genomic_DNA"/>
</dbReference>
<feature type="chain" id="PRO_5031174159" description="Lipoprotein with Yx(FWY)xxD motif" evidence="2">
    <location>
        <begin position="22"/>
        <end position="131"/>
    </location>
</feature>
<dbReference type="RefSeq" id="WP_171087396.1">
    <property type="nucleotide sequence ID" value="NZ_JABAIV010000008.1"/>
</dbReference>